<feature type="domain" description="TF-B3" evidence="7">
    <location>
        <begin position="205"/>
        <end position="291"/>
    </location>
</feature>
<dbReference type="Gramene" id="LPERR12G17030.1">
    <property type="protein sequence ID" value="LPERR12G17030.1"/>
    <property type="gene ID" value="LPERR12G17030"/>
</dbReference>
<evidence type="ECO:0000256" key="5">
    <source>
        <dbReference type="ARBA" id="ARBA00023242"/>
    </source>
</evidence>
<dbReference type="AlphaFoldDB" id="A0A0D9Y1W8"/>
<dbReference type="PROSITE" id="PS50863">
    <property type="entry name" value="B3"/>
    <property type="match status" value="2"/>
</dbReference>
<keyword evidence="3" id="KW-0238">DNA-binding</keyword>
<evidence type="ECO:0000313" key="9">
    <source>
        <dbReference type="Proteomes" id="UP000032180"/>
    </source>
</evidence>
<dbReference type="CDD" id="cd10017">
    <property type="entry name" value="B3_DNA"/>
    <property type="match status" value="2"/>
</dbReference>
<dbReference type="PANTHER" id="PTHR31920">
    <property type="entry name" value="B3 DOMAIN-CONTAINING"/>
    <property type="match status" value="1"/>
</dbReference>
<keyword evidence="5" id="KW-0539">Nucleus</keyword>
<dbReference type="eggNOG" id="ENOG502R5UE">
    <property type="taxonomic scope" value="Eukaryota"/>
</dbReference>
<feature type="compositionally biased region" description="Basic residues" evidence="6">
    <location>
        <begin position="149"/>
        <end position="161"/>
    </location>
</feature>
<dbReference type="GO" id="GO:0005634">
    <property type="term" value="C:nucleus"/>
    <property type="evidence" value="ECO:0007669"/>
    <property type="project" value="UniProtKB-SubCell"/>
</dbReference>
<proteinExistence type="predicted"/>
<comment type="subcellular location">
    <subcellularLocation>
        <location evidence="1">Nucleus</location>
    </subcellularLocation>
</comment>
<evidence type="ECO:0000256" key="2">
    <source>
        <dbReference type="ARBA" id="ARBA00023015"/>
    </source>
</evidence>
<feature type="region of interest" description="Disordered" evidence="6">
    <location>
        <begin position="113"/>
        <end position="193"/>
    </location>
</feature>
<dbReference type="PANTHER" id="PTHR31920:SF145">
    <property type="entry name" value="B3 DOMAIN-CONTAINING PROTEIN REM20-LIKE ISOFORM X1"/>
    <property type="match status" value="1"/>
</dbReference>
<keyword evidence="4" id="KW-0804">Transcription</keyword>
<reference evidence="8 9" key="1">
    <citation type="submission" date="2012-08" db="EMBL/GenBank/DDBJ databases">
        <title>Oryza genome evolution.</title>
        <authorList>
            <person name="Wing R.A."/>
        </authorList>
    </citation>
    <scope>NUCLEOTIDE SEQUENCE</scope>
</reference>
<dbReference type="InterPro" id="IPR003340">
    <property type="entry name" value="B3_DNA-bd"/>
</dbReference>
<evidence type="ECO:0000256" key="1">
    <source>
        <dbReference type="ARBA" id="ARBA00004123"/>
    </source>
</evidence>
<dbReference type="InterPro" id="IPR015300">
    <property type="entry name" value="DNA-bd_pseudobarrel_sf"/>
</dbReference>
<name>A0A0D9Y1W8_9ORYZ</name>
<protein>
    <recommendedName>
        <fullName evidence="7">TF-B3 domain-containing protein</fullName>
    </recommendedName>
</protein>
<evidence type="ECO:0000256" key="3">
    <source>
        <dbReference type="ARBA" id="ARBA00023125"/>
    </source>
</evidence>
<keyword evidence="2" id="KW-0805">Transcription regulation</keyword>
<dbReference type="SUPFAM" id="SSF101936">
    <property type="entry name" value="DNA-binding pseudobarrel domain"/>
    <property type="match status" value="2"/>
</dbReference>
<organism evidence="8 9">
    <name type="scientific">Leersia perrieri</name>
    <dbReference type="NCBI Taxonomy" id="77586"/>
    <lineage>
        <taxon>Eukaryota</taxon>
        <taxon>Viridiplantae</taxon>
        <taxon>Streptophyta</taxon>
        <taxon>Embryophyta</taxon>
        <taxon>Tracheophyta</taxon>
        <taxon>Spermatophyta</taxon>
        <taxon>Magnoliopsida</taxon>
        <taxon>Liliopsida</taxon>
        <taxon>Poales</taxon>
        <taxon>Poaceae</taxon>
        <taxon>BOP clade</taxon>
        <taxon>Oryzoideae</taxon>
        <taxon>Oryzeae</taxon>
        <taxon>Oryzinae</taxon>
        <taxon>Leersia</taxon>
    </lineage>
</organism>
<dbReference type="STRING" id="77586.A0A0D9Y1W8"/>
<reference evidence="8" key="3">
    <citation type="submission" date="2015-04" db="UniProtKB">
        <authorList>
            <consortium name="EnsemblPlants"/>
        </authorList>
    </citation>
    <scope>IDENTIFICATION</scope>
</reference>
<feature type="compositionally biased region" description="Acidic residues" evidence="6">
    <location>
        <begin position="184"/>
        <end position="193"/>
    </location>
</feature>
<reference evidence="9" key="2">
    <citation type="submission" date="2013-12" db="EMBL/GenBank/DDBJ databases">
        <authorList>
            <person name="Yu Y."/>
            <person name="Lee S."/>
            <person name="de Baynast K."/>
            <person name="Wissotski M."/>
            <person name="Liu L."/>
            <person name="Talag J."/>
            <person name="Goicoechea J."/>
            <person name="Angelova A."/>
            <person name="Jetty R."/>
            <person name="Kudrna D."/>
            <person name="Golser W."/>
            <person name="Rivera L."/>
            <person name="Zhang J."/>
            <person name="Wing R."/>
        </authorList>
    </citation>
    <scope>NUCLEOTIDE SEQUENCE</scope>
</reference>
<dbReference type="EnsemblPlants" id="LPERR12G17030.1">
    <property type="protein sequence ID" value="LPERR12G17030.1"/>
    <property type="gene ID" value="LPERR12G17030"/>
</dbReference>
<dbReference type="Pfam" id="PF02362">
    <property type="entry name" value="B3"/>
    <property type="match status" value="2"/>
</dbReference>
<evidence type="ECO:0000259" key="7">
    <source>
        <dbReference type="PROSITE" id="PS50863"/>
    </source>
</evidence>
<dbReference type="GO" id="GO:0003677">
    <property type="term" value="F:DNA binding"/>
    <property type="evidence" value="ECO:0007669"/>
    <property type="project" value="UniProtKB-KW"/>
</dbReference>
<accession>A0A0D9Y1W8</accession>
<evidence type="ECO:0000256" key="4">
    <source>
        <dbReference type="ARBA" id="ARBA00023163"/>
    </source>
</evidence>
<dbReference type="InterPro" id="IPR050655">
    <property type="entry name" value="Plant_B3_domain"/>
</dbReference>
<keyword evidence="9" id="KW-1185">Reference proteome</keyword>
<evidence type="ECO:0000313" key="8">
    <source>
        <dbReference type="EnsemblPlants" id="LPERR12G17030.1"/>
    </source>
</evidence>
<feature type="domain" description="TF-B3" evidence="7">
    <location>
        <begin position="14"/>
        <end position="108"/>
    </location>
</feature>
<sequence>MAKGEGDGDGVHRQKFFKILLPGTFESTLCLPPKFAARLAAAAVTLIDPAGRSWDVELGHNDDQTACFAGTAWRSFVRANRLVPGHMLVFDRRPGPGLHLAVDMFDHSGCLKDDDADDDDHQIDDEDDDDDEMESGNAAAWRKAFAGGMKKKKEKKRKRSRSLSPPPAADMTGSCGQDDQQQQQEEEEEEELQIDIVRPYQLRLLDLTKSFCDRVGWTSSRSVELSLQQQRRQGPWEVRVKVSGKGGMMCGGWMQFVNDNNICVHDTCVFKPPPRHLLHHGSLQVHVLRRRTNIITIP</sequence>
<dbReference type="SMART" id="SM01019">
    <property type="entry name" value="B3"/>
    <property type="match status" value="2"/>
</dbReference>
<dbReference type="Gene3D" id="2.40.330.10">
    <property type="entry name" value="DNA-binding pseudobarrel domain"/>
    <property type="match status" value="2"/>
</dbReference>
<dbReference type="HOGENOM" id="CLU_934950_0_0_1"/>
<feature type="compositionally biased region" description="Acidic residues" evidence="6">
    <location>
        <begin position="114"/>
        <end position="134"/>
    </location>
</feature>
<evidence type="ECO:0000256" key="6">
    <source>
        <dbReference type="SAM" id="MobiDB-lite"/>
    </source>
</evidence>
<dbReference type="Proteomes" id="UP000032180">
    <property type="component" value="Chromosome 12"/>
</dbReference>